<dbReference type="OrthoDB" id="2113965at2759"/>
<name>W7TQ19_9STRA</name>
<feature type="signal peptide" evidence="1">
    <location>
        <begin position="1"/>
        <end position="24"/>
    </location>
</feature>
<evidence type="ECO:0000313" key="3">
    <source>
        <dbReference type="Proteomes" id="UP000019335"/>
    </source>
</evidence>
<keyword evidence="3" id="KW-1185">Reference proteome</keyword>
<accession>W7TQ19</accession>
<sequence>MWNGRPARAMSTSFGLSVVAGMLGVDPPRFDRKGQPRGNLGLERQVVAGFLREWQPFDWTQELEGGSYLGLRLARGSRAAVKHVLIKSSQKKRHC</sequence>
<dbReference type="EMBL" id="AZIL01002058">
    <property type="protein sequence ID" value="EWM22844.1"/>
    <property type="molecule type" value="Genomic_DNA"/>
</dbReference>
<organism evidence="2 3">
    <name type="scientific">Nannochloropsis gaditana</name>
    <dbReference type="NCBI Taxonomy" id="72520"/>
    <lineage>
        <taxon>Eukaryota</taxon>
        <taxon>Sar</taxon>
        <taxon>Stramenopiles</taxon>
        <taxon>Ochrophyta</taxon>
        <taxon>Eustigmatophyceae</taxon>
        <taxon>Eustigmatales</taxon>
        <taxon>Monodopsidaceae</taxon>
        <taxon>Nannochloropsis</taxon>
    </lineage>
</organism>
<dbReference type="AlphaFoldDB" id="W7TQ19"/>
<reference evidence="2 3" key="1">
    <citation type="journal article" date="2014" name="Mol. Plant">
        <title>Chromosome Scale Genome Assembly and Transcriptome Profiling of Nannochloropsis gaditana in Nitrogen Depletion.</title>
        <authorList>
            <person name="Corteggiani Carpinelli E."/>
            <person name="Telatin A."/>
            <person name="Vitulo N."/>
            <person name="Forcato C."/>
            <person name="D'Angelo M."/>
            <person name="Schiavon R."/>
            <person name="Vezzi A."/>
            <person name="Giacometti G.M."/>
            <person name="Morosinotto T."/>
            <person name="Valle G."/>
        </authorList>
    </citation>
    <scope>NUCLEOTIDE SEQUENCE [LARGE SCALE GENOMIC DNA]</scope>
    <source>
        <strain evidence="2 3">B-31</strain>
    </source>
</reference>
<gene>
    <name evidence="2" type="ORF">Naga_100293g7</name>
</gene>
<evidence type="ECO:0000256" key="1">
    <source>
        <dbReference type="SAM" id="SignalP"/>
    </source>
</evidence>
<keyword evidence="1" id="KW-0732">Signal</keyword>
<evidence type="ECO:0000313" key="2">
    <source>
        <dbReference type="EMBL" id="EWM22844.1"/>
    </source>
</evidence>
<feature type="chain" id="PRO_5004900961" evidence="1">
    <location>
        <begin position="25"/>
        <end position="95"/>
    </location>
</feature>
<comment type="caution">
    <text evidence="2">The sequence shown here is derived from an EMBL/GenBank/DDBJ whole genome shotgun (WGS) entry which is preliminary data.</text>
</comment>
<dbReference type="Proteomes" id="UP000019335">
    <property type="component" value="Chromosome 20"/>
</dbReference>
<proteinExistence type="predicted"/>
<protein>
    <submittedName>
        <fullName evidence="2">Uncharacterized protein</fullName>
    </submittedName>
</protein>